<organism evidence="3 4">
    <name type="scientific">Archangium gephyra</name>
    <dbReference type="NCBI Taxonomy" id="48"/>
    <lineage>
        <taxon>Bacteria</taxon>
        <taxon>Pseudomonadati</taxon>
        <taxon>Myxococcota</taxon>
        <taxon>Myxococcia</taxon>
        <taxon>Myxococcales</taxon>
        <taxon>Cystobacterineae</taxon>
        <taxon>Archangiaceae</taxon>
        <taxon>Archangium</taxon>
    </lineage>
</organism>
<protein>
    <recommendedName>
        <fullName evidence="5">Lipoprotein</fullName>
    </recommendedName>
</protein>
<gene>
    <name evidence="3" type="ORF">ATI61_105714</name>
</gene>
<evidence type="ECO:0008006" key="5">
    <source>
        <dbReference type="Google" id="ProtNLM"/>
    </source>
</evidence>
<comment type="caution">
    <text evidence="3">The sequence shown here is derived from an EMBL/GenBank/DDBJ whole genome shotgun (WGS) entry which is preliminary data.</text>
</comment>
<evidence type="ECO:0000256" key="1">
    <source>
        <dbReference type="SAM" id="MobiDB-lite"/>
    </source>
</evidence>
<feature type="signal peptide" evidence="2">
    <location>
        <begin position="1"/>
        <end position="21"/>
    </location>
</feature>
<name>A0ABX9K3R6_9BACT</name>
<dbReference type="Proteomes" id="UP000256345">
    <property type="component" value="Unassembled WGS sequence"/>
</dbReference>
<dbReference type="EMBL" id="QUMU01000005">
    <property type="protein sequence ID" value="REG32386.1"/>
    <property type="molecule type" value="Genomic_DNA"/>
</dbReference>
<proteinExistence type="predicted"/>
<evidence type="ECO:0000313" key="4">
    <source>
        <dbReference type="Proteomes" id="UP000256345"/>
    </source>
</evidence>
<evidence type="ECO:0000256" key="2">
    <source>
        <dbReference type="SAM" id="SignalP"/>
    </source>
</evidence>
<feature type="chain" id="PRO_5045659766" description="Lipoprotein" evidence="2">
    <location>
        <begin position="22"/>
        <end position="217"/>
    </location>
</feature>
<reference evidence="3 4" key="1">
    <citation type="submission" date="2018-08" db="EMBL/GenBank/DDBJ databases">
        <title>Genomic Encyclopedia of Archaeal and Bacterial Type Strains, Phase II (KMG-II): from individual species to whole genera.</title>
        <authorList>
            <person name="Goeker M."/>
        </authorList>
    </citation>
    <scope>NUCLEOTIDE SEQUENCE [LARGE SCALE GENOMIC DNA]</scope>
    <source>
        <strain evidence="3 4">DSM 2261</strain>
    </source>
</reference>
<evidence type="ECO:0000313" key="3">
    <source>
        <dbReference type="EMBL" id="REG32386.1"/>
    </source>
</evidence>
<keyword evidence="2" id="KW-0732">Signal</keyword>
<feature type="region of interest" description="Disordered" evidence="1">
    <location>
        <begin position="18"/>
        <end position="61"/>
    </location>
</feature>
<keyword evidence="4" id="KW-1185">Reference proteome</keyword>
<accession>A0ABX9K3R6</accession>
<dbReference type="RefSeq" id="WP_147332910.1">
    <property type="nucleotide sequence ID" value="NZ_CP011509.1"/>
</dbReference>
<sequence length="217" mass="22950">MKLRACITSVLLLSGMGPAGCDHPKPVPVPDAGHGSDPTPDAGHGSDPTPDAGPVEPTPTDCSKEENVVYFRYADGQLAVLSRDASVLLYSPGRPIGVKGTTQNGDTFVLLRDGDYNDGALGPGIHDMSKYPYHLALMIWPASSGDSCEHSDSCRWYFAVGGEWNITSGSPFQGSFRATALTREENCWEEGNPVDTSACALLPGELKGCFHVPLGSP</sequence>